<dbReference type="GO" id="GO:0016607">
    <property type="term" value="C:nuclear speck"/>
    <property type="evidence" value="ECO:0007669"/>
    <property type="project" value="UniProtKB-SubCell"/>
</dbReference>
<dbReference type="AlphaFoldDB" id="A0A1W0WRK7"/>
<keyword evidence="12" id="KW-1185">Reference proteome</keyword>
<feature type="compositionally biased region" description="Gly residues" evidence="9">
    <location>
        <begin position="296"/>
        <end position="309"/>
    </location>
</feature>
<feature type="compositionally biased region" description="Basic and acidic residues" evidence="9">
    <location>
        <begin position="214"/>
        <end position="227"/>
    </location>
</feature>
<dbReference type="OrthoDB" id="272703at2759"/>
<dbReference type="GO" id="GO:0030619">
    <property type="term" value="F:U1 snRNA binding"/>
    <property type="evidence" value="ECO:0007669"/>
    <property type="project" value="InterPro"/>
</dbReference>
<name>A0A1W0WRK7_HYPEX</name>
<dbReference type="GO" id="GO:0003729">
    <property type="term" value="F:mRNA binding"/>
    <property type="evidence" value="ECO:0007669"/>
    <property type="project" value="TreeGrafter"/>
</dbReference>
<dbReference type="InterPro" id="IPR035979">
    <property type="entry name" value="RBD_domain_sf"/>
</dbReference>
<feature type="domain" description="RRM" evidence="10">
    <location>
        <begin position="102"/>
        <end position="190"/>
    </location>
</feature>
<accession>A0A1W0WRK7</accession>
<keyword evidence="5" id="KW-0539">Nucleus</keyword>
<evidence type="ECO:0000256" key="1">
    <source>
        <dbReference type="ARBA" id="ARBA00004324"/>
    </source>
</evidence>
<dbReference type="InterPro" id="IPR034143">
    <property type="entry name" value="snRNP70_RRM"/>
</dbReference>
<evidence type="ECO:0000256" key="6">
    <source>
        <dbReference type="ARBA" id="ARBA00023274"/>
    </source>
</evidence>
<comment type="function">
    <text evidence="7">Component of the spliceosomal U1 snRNP, which is essential for recognition of the pre-mRNA 5' splice-site and the subsequent assembly of the spliceosome. SNRNP70 binds to the loop I region of U1-snRNA.</text>
</comment>
<reference evidence="12" key="1">
    <citation type="submission" date="2017-01" db="EMBL/GenBank/DDBJ databases">
        <title>Comparative genomics of anhydrobiosis in the tardigrade Hypsibius dujardini.</title>
        <authorList>
            <person name="Yoshida Y."/>
            <person name="Koutsovoulos G."/>
            <person name="Laetsch D."/>
            <person name="Stevens L."/>
            <person name="Kumar S."/>
            <person name="Horikawa D."/>
            <person name="Ishino K."/>
            <person name="Komine S."/>
            <person name="Tomita M."/>
            <person name="Blaxter M."/>
            <person name="Arakawa K."/>
        </authorList>
    </citation>
    <scope>NUCLEOTIDE SEQUENCE [LARGE SCALE GENOMIC DNA]</scope>
    <source>
        <strain evidence="12">Z151</strain>
    </source>
</reference>
<feature type="compositionally biased region" description="Basic and acidic residues" evidence="9">
    <location>
        <begin position="333"/>
        <end position="381"/>
    </location>
</feature>
<protein>
    <recommendedName>
        <fullName evidence="3">U1 small nuclear ribonucleoprotein 70 kDa</fullName>
    </recommendedName>
</protein>
<dbReference type="GO" id="GO:0000398">
    <property type="term" value="P:mRNA splicing, via spliceosome"/>
    <property type="evidence" value="ECO:0007669"/>
    <property type="project" value="TreeGrafter"/>
</dbReference>
<evidence type="ECO:0000256" key="2">
    <source>
        <dbReference type="ARBA" id="ARBA00004642"/>
    </source>
</evidence>
<evidence type="ECO:0000313" key="12">
    <source>
        <dbReference type="Proteomes" id="UP000192578"/>
    </source>
</evidence>
<evidence type="ECO:0000256" key="3">
    <source>
        <dbReference type="ARBA" id="ARBA00016996"/>
    </source>
</evidence>
<feature type="compositionally biased region" description="Basic residues" evidence="9">
    <location>
        <begin position="192"/>
        <end position="208"/>
    </location>
</feature>
<organism evidence="11 12">
    <name type="scientific">Hypsibius exemplaris</name>
    <name type="common">Freshwater tardigrade</name>
    <dbReference type="NCBI Taxonomy" id="2072580"/>
    <lineage>
        <taxon>Eukaryota</taxon>
        <taxon>Metazoa</taxon>
        <taxon>Ecdysozoa</taxon>
        <taxon>Tardigrada</taxon>
        <taxon>Eutardigrada</taxon>
        <taxon>Parachela</taxon>
        <taxon>Hypsibioidea</taxon>
        <taxon>Hypsibiidae</taxon>
        <taxon>Hypsibius</taxon>
    </lineage>
</organism>
<feature type="compositionally biased region" description="Basic and acidic residues" evidence="9">
    <location>
        <begin position="234"/>
        <end position="253"/>
    </location>
</feature>
<dbReference type="SMART" id="SM00360">
    <property type="entry name" value="RRM"/>
    <property type="match status" value="1"/>
</dbReference>
<dbReference type="Gene3D" id="3.30.70.330">
    <property type="match status" value="1"/>
</dbReference>
<dbReference type="InterPro" id="IPR000504">
    <property type="entry name" value="RRM_dom"/>
</dbReference>
<dbReference type="InterPro" id="IPR022023">
    <property type="entry name" value="U1snRNP70_N"/>
</dbReference>
<evidence type="ECO:0000259" key="10">
    <source>
        <dbReference type="PROSITE" id="PS50102"/>
    </source>
</evidence>
<dbReference type="PANTHER" id="PTHR13952:SF5">
    <property type="entry name" value="U1 SMALL NUCLEAR RIBONUCLEOPROTEIN 70 KDA"/>
    <property type="match status" value="1"/>
</dbReference>
<feature type="region of interest" description="Disordered" evidence="9">
    <location>
        <begin position="189"/>
        <end position="381"/>
    </location>
</feature>
<dbReference type="Pfam" id="PF00076">
    <property type="entry name" value="RRM_1"/>
    <property type="match status" value="1"/>
</dbReference>
<dbReference type="InterPro" id="IPR012677">
    <property type="entry name" value="Nucleotide-bd_a/b_plait_sf"/>
</dbReference>
<evidence type="ECO:0000256" key="9">
    <source>
        <dbReference type="SAM" id="MobiDB-lite"/>
    </source>
</evidence>
<dbReference type="GO" id="GO:0071011">
    <property type="term" value="C:precatalytic spliceosome"/>
    <property type="evidence" value="ECO:0007669"/>
    <property type="project" value="TreeGrafter"/>
</dbReference>
<evidence type="ECO:0000313" key="11">
    <source>
        <dbReference type="EMBL" id="OQV17824.1"/>
    </source>
</evidence>
<dbReference type="GO" id="GO:0005685">
    <property type="term" value="C:U1 snRNP"/>
    <property type="evidence" value="ECO:0007669"/>
    <property type="project" value="TreeGrafter"/>
</dbReference>
<dbReference type="PANTHER" id="PTHR13952">
    <property type="entry name" value="U1 SMALL NUCLEAR RIBONUCLEOPROTEIN 70 KD"/>
    <property type="match status" value="1"/>
</dbReference>
<proteinExistence type="predicted"/>
<evidence type="ECO:0000256" key="5">
    <source>
        <dbReference type="ARBA" id="ARBA00023242"/>
    </source>
</evidence>
<dbReference type="GO" id="GO:0071004">
    <property type="term" value="C:U2-type prespliceosome"/>
    <property type="evidence" value="ECO:0007669"/>
    <property type="project" value="TreeGrafter"/>
</dbReference>
<dbReference type="Proteomes" id="UP000192578">
    <property type="component" value="Unassembled WGS sequence"/>
</dbReference>
<keyword evidence="6 11" id="KW-0687">Ribonucleoprotein</keyword>
<dbReference type="SUPFAM" id="SSF54928">
    <property type="entry name" value="RNA-binding domain, RBD"/>
    <property type="match status" value="1"/>
</dbReference>
<evidence type="ECO:0000256" key="4">
    <source>
        <dbReference type="ARBA" id="ARBA00022884"/>
    </source>
</evidence>
<feature type="compositionally biased region" description="Basic and acidic residues" evidence="9">
    <location>
        <begin position="315"/>
        <end position="324"/>
    </location>
</feature>
<dbReference type="InterPro" id="IPR051183">
    <property type="entry name" value="U1_U11-U12_snRNP_70-35kDa"/>
</dbReference>
<dbReference type="FunFam" id="3.30.70.330:FF:001585">
    <property type="entry name" value="U1 small nuclear ribonucleoprotein 70 kDa"/>
    <property type="match status" value="1"/>
</dbReference>
<keyword evidence="4 8" id="KW-0694">RNA-binding</keyword>
<feature type="compositionally biased region" description="Gly residues" evidence="9">
    <location>
        <begin position="259"/>
        <end position="281"/>
    </location>
</feature>
<evidence type="ECO:0000256" key="8">
    <source>
        <dbReference type="PROSITE-ProRule" id="PRU00176"/>
    </source>
</evidence>
<dbReference type="Pfam" id="PF12220">
    <property type="entry name" value="U1snRNP70_N"/>
    <property type="match status" value="1"/>
</dbReference>
<gene>
    <name evidence="11" type="ORF">BV898_08119</name>
</gene>
<evidence type="ECO:0000256" key="7">
    <source>
        <dbReference type="ARBA" id="ARBA00058765"/>
    </source>
</evidence>
<dbReference type="CDD" id="cd12236">
    <property type="entry name" value="RRM_snRNP70"/>
    <property type="match status" value="1"/>
</dbReference>
<dbReference type="PROSITE" id="PS50102">
    <property type="entry name" value="RRM"/>
    <property type="match status" value="1"/>
</dbReference>
<dbReference type="EMBL" id="MTYJ01000056">
    <property type="protein sequence ID" value="OQV17824.1"/>
    <property type="molecule type" value="Genomic_DNA"/>
</dbReference>
<comment type="subcellular location">
    <subcellularLocation>
        <location evidence="1">Nucleus speckle</location>
    </subcellularLocation>
    <subcellularLocation>
        <location evidence="2">Nucleus</location>
        <location evidence="2">Nucleoplasm</location>
    </subcellularLocation>
</comment>
<sequence length="381" mass="42704">MTACLPPNLLALFAPREPIPYLPPVDKTLAEKKRAGYLGVGAFLSYFEHPKDILAPVRVESRDERKERKKRERQEMMTYKLEQELARWNPADNNEASTDPYKTIFVGRLSYETSESKIKREFEQYGPVVSVKMVHDKNTGKPKGYAFVEFENENDMHEFHSSPRLNVPAYKHGDGKKIDGRRITVDVERGRTVKGWKPRRLGGGRGGRKTGATDPDKPNVRPGDDRAPGGGPMRGDRDRGDRDRYRDAGRPYGDRPPIGRGGYGGDRNGGGGYGGGGGGGYQDRNNAGFFESQRNNGGGGGYQDRGGQFGSRDFGGGDRGRQDLNRGPPMDRGPMRDDRNRDRGDDRNRDRDRGGRDERGGGRDRSDRDRSEGGDRDRRRR</sequence>
<comment type="caution">
    <text evidence="11">The sequence shown here is derived from an EMBL/GenBank/DDBJ whole genome shotgun (WGS) entry which is preliminary data.</text>
</comment>